<accession>A0A0F8A3E2</accession>
<dbReference type="AlphaFoldDB" id="A0A0F8A3E2"/>
<evidence type="ECO:0000313" key="3">
    <source>
        <dbReference type="Proteomes" id="UP000054481"/>
    </source>
</evidence>
<feature type="region of interest" description="Disordered" evidence="1">
    <location>
        <begin position="1"/>
        <end position="39"/>
    </location>
</feature>
<dbReference type="EMBL" id="KQ030566">
    <property type="protein sequence ID" value="KJZ71674.1"/>
    <property type="molecule type" value="Genomic_DNA"/>
</dbReference>
<protein>
    <submittedName>
        <fullName evidence="2">Uncharacterized protein</fullName>
    </submittedName>
</protein>
<evidence type="ECO:0000313" key="2">
    <source>
        <dbReference type="EMBL" id="KJZ71674.1"/>
    </source>
</evidence>
<name>A0A0F8A3E2_9HYPO</name>
<evidence type="ECO:0000256" key="1">
    <source>
        <dbReference type="SAM" id="MobiDB-lite"/>
    </source>
</evidence>
<organism evidence="2 3">
    <name type="scientific">Hirsutella minnesotensis 3608</name>
    <dbReference type="NCBI Taxonomy" id="1043627"/>
    <lineage>
        <taxon>Eukaryota</taxon>
        <taxon>Fungi</taxon>
        <taxon>Dikarya</taxon>
        <taxon>Ascomycota</taxon>
        <taxon>Pezizomycotina</taxon>
        <taxon>Sordariomycetes</taxon>
        <taxon>Hypocreomycetidae</taxon>
        <taxon>Hypocreales</taxon>
        <taxon>Ophiocordycipitaceae</taxon>
        <taxon>Hirsutella</taxon>
    </lineage>
</organism>
<gene>
    <name evidence="2" type="ORF">HIM_08935</name>
</gene>
<proteinExistence type="predicted"/>
<sequence length="253" mass="28043">MPLKRRLSRDSRVPDESTQSSTSSGSRESDEDCRGNLRDFVVPDSQSIVMIDSSEDDRVPATPSCAQPTPSLNTVYHRVVEESHSKRKAEKQGVQGLPLSVNGNGSLSPLVEACERERHRQSLLDTTPSRQDCDLCAFRGFLPKLQRILEDVKDYVVRAEAGFAVAEELLNKCDGKCTCAPCGVTQGSAKRRVLGSPFQPEQGRRSMLGARAVLESSDSSDTDENVPLRSRRRNQRRSLLFAWTILVGKVPER</sequence>
<dbReference type="Proteomes" id="UP000054481">
    <property type="component" value="Unassembled WGS sequence"/>
</dbReference>
<reference evidence="2 3" key="1">
    <citation type="journal article" date="2014" name="Genome Biol. Evol.">
        <title>Comparative genomics and transcriptomics analyses reveal divergent lifestyle features of nematode endoparasitic fungus Hirsutella minnesotensis.</title>
        <authorList>
            <person name="Lai Y."/>
            <person name="Liu K."/>
            <person name="Zhang X."/>
            <person name="Zhang X."/>
            <person name="Li K."/>
            <person name="Wang N."/>
            <person name="Shu C."/>
            <person name="Wu Y."/>
            <person name="Wang C."/>
            <person name="Bushley K.E."/>
            <person name="Xiang M."/>
            <person name="Liu X."/>
        </authorList>
    </citation>
    <scope>NUCLEOTIDE SEQUENCE [LARGE SCALE GENOMIC DNA]</scope>
    <source>
        <strain evidence="2 3">3608</strain>
    </source>
</reference>
<keyword evidence="3" id="KW-1185">Reference proteome</keyword>
<feature type="compositionally biased region" description="Low complexity" evidence="1">
    <location>
        <begin position="16"/>
        <end position="26"/>
    </location>
</feature>